<dbReference type="Proteomes" id="UP000187429">
    <property type="component" value="Unassembled WGS sequence"/>
</dbReference>
<gene>
    <name evidence="1" type="ORF">AYI69_g5073</name>
</gene>
<keyword evidence="2" id="KW-1185">Reference proteome</keyword>
<name>A0A1R1Y8P7_9FUNG</name>
<dbReference type="AlphaFoldDB" id="A0A1R1Y8P7"/>
<protein>
    <submittedName>
        <fullName evidence="1">Uncharacterized protein</fullName>
    </submittedName>
</protein>
<reference evidence="2" key="1">
    <citation type="submission" date="2017-01" db="EMBL/GenBank/DDBJ databases">
        <authorList>
            <person name="Wang Y."/>
            <person name="White M."/>
            <person name="Kvist S."/>
            <person name="Moncalvo J.-M."/>
        </authorList>
    </citation>
    <scope>NUCLEOTIDE SEQUENCE [LARGE SCALE GENOMIC DNA]</scope>
    <source>
        <strain evidence="2">ID-206-W2</strain>
    </source>
</reference>
<evidence type="ECO:0000313" key="1">
    <source>
        <dbReference type="EMBL" id="OMJ23195.1"/>
    </source>
</evidence>
<comment type="caution">
    <text evidence="1">The sequence shown here is derived from an EMBL/GenBank/DDBJ whole genome shotgun (WGS) entry which is preliminary data.</text>
</comment>
<proteinExistence type="predicted"/>
<accession>A0A1R1Y8P7</accession>
<dbReference type="EMBL" id="LSSM01002078">
    <property type="protein sequence ID" value="OMJ23195.1"/>
    <property type="molecule type" value="Genomic_DNA"/>
</dbReference>
<sequence length="114" mass="13141">MVKISSLMWTNVPVITFKDYDTKKTVKQKILVRTLVSLEGLSDPTNDRTPLIYQSSDFPIDFNMKSFTDGISKFLIENVLKIRIPAAFDRDSLESVLEYINASFEFYEIAKSMM</sequence>
<organism evidence="1 2">
    <name type="scientific">Smittium culicis</name>
    <dbReference type="NCBI Taxonomy" id="133412"/>
    <lineage>
        <taxon>Eukaryota</taxon>
        <taxon>Fungi</taxon>
        <taxon>Fungi incertae sedis</taxon>
        <taxon>Zoopagomycota</taxon>
        <taxon>Kickxellomycotina</taxon>
        <taxon>Harpellomycetes</taxon>
        <taxon>Harpellales</taxon>
        <taxon>Legeriomycetaceae</taxon>
        <taxon>Smittium</taxon>
    </lineage>
</organism>
<evidence type="ECO:0000313" key="2">
    <source>
        <dbReference type="Proteomes" id="UP000187429"/>
    </source>
</evidence>